<dbReference type="Proteomes" id="UP000230750">
    <property type="component" value="Unassembled WGS sequence"/>
</dbReference>
<proteinExistence type="predicted"/>
<organism evidence="1 2">
    <name type="scientific">Stichopus japonicus</name>
    <name type="common">Sea cucumber</name>
    <dbReference type="NCBI Taxonomy" id="307972"/>
    <lineage>
        <taxon>Eukaryota</taxon>
        <taxon>Metazoa</taxon>
        <taxon>Echinodermata</taxon>
        <taxon>Eleutherozoa</taxon>
        <taxon>Echinozoa</taxon>
        <taxon>Holothuroidea</taxon>
        <taxon>Aspidochirotacea</taxon>
        <taxon>Aspidochirotida</taxon>
        <taxon>Stichopodidae</taxon>
        <taxon>Apostichopus</taxon>
    </lineage>
</organism>
<evidence type="ECO:0000313" key="1">
    <source>
        <dbReference type="EMBL" id="PIK54272.1"/>
    </source>
</evidence>
<sequence>MEADPRLSYLPCINISSDHFETDSLEDEKLTTAGNLEKSTNNNMASSNNSGFYSGGLDDLILKNFDDKDYNLDLSRRVSVLEKRVQDQEDYIVCLKSTMADALRKIAELERMGNSPKDFI</sequence>
<dbReference type="EMBL" id="MRZV01000256">
    <property type="protein sequence ID" value="PIK54272.1"/>
    <property type="molecule type" value="Genomic_DNA"/>
</dbReference>
<protein>
    <submittedName>
        <fullName evidence="1">Uncharacterized protein</fullName>
    </submittedName>
</protein>
<comment type="caution">
    <text evidence="1">The sequence shown here is derived from an EMBL/GenBank/DDBJ whole genome shotgun (WGS) entry which is preliminary data.</text>
</comment>
<gene>
    <name evidence="1" type="ORF">BSL78_08845</name>
</gene>
<keyword evidence="2" id="KW-1185">Reference proteome</keyword>
<evidence type="ECO:0000313" key="2">
    <source>
        <dbReference type="Proteomes" id="UP000230750"/>
    </source>
</evidence>
<name>A0A2G8L211_STIJA</name>
<dbReference type="CDD" id="cd21931">
    <property type="entry name" value="TD_EMAP-like"/>
    <property type="match status" value="1"/>
</dbReference>
<dbReference type="AlphaFoldDB" id="A0A2G8L211"/>
<accession>A0A2G8L211</accession>
<reference evidence="1 2" key="1">
    <citation type="journal article" date="2017" name="PLoS Biol.">
        <title>The sea cucumber genome provides insights into morphological evolution and visceral regeneration.</title>
        <authorList>
            <person name="Zhang X."/>
            <person name="Sun L."/>
            <person name="Yuan J."/>
            <person name="Sun Y."/>
            <person name="Gao Y."/>
            <person name="Zhang L."/>
            <person name="Li S."/>
            <person name="Dai H."/>
            <person name="Hamel J.F."/>
            <person name="Liu C."/>
            <person name="Yu Y."/>
            <person name="Liu S."/>
            <person name="Lin W."/>
            <person name="Guo K."/>
            <person name="Jin S."/>
            <person name="Xu P."/>
            <person name="Storey K.B."/>
            <person name="Huan P."/>
            <person name="Zhang T."/>
            <person name="Zhou Y."/>
            <person name="Zhang J."/>
            <person name="Lin C."/>
            <person name="Li X."/>
            <person name="Xing L."/>
            <person name="Huo D."/>
            <person name="Sun M."/>
            <person name="Wang L."/>
            <person name="Mercier A."/>
            <person name="Li F."/>
            <person name="Yang H."/>
            <person name="Xiang J."/>
        </authorList>
    </citation>
    <scope>NUCLEOTIDE SEQUENCE [LARGE SCALE GENOMIC DNA]</scope>
    <source>
        <strain evidence="1">Shaxun</strain>
        <tissue evidence="1">Muscle</tissue>
    </source>
</reference>
<dbReference type="OrthoDB" id="47802at2759"/>
<dbReference type="InterPro" id="IPR049813">
    <property type="entry name" value="Elp-1-like_TD"/>
</dbReference>